<dbReference type="GO" id="GO:0016020">
    <property type="term" value="C:membrane"/>
    <property type="evidence" value="ECO:0007669"/>
    <property type="project" value="InterPro"/>
</dbReference>
<dbReference type="AlphaFoldDB" id="A0A1I2AUB6"/>
<feature type="domain" description="LysM" evidence="3">
    <location>
        <begin position="553"/>
        <end position="597"/>
    </location>
</feature>
<dbReference type="Pfam" id="PF01476">
    <property type="entry name" value="LysM"/>
    <property type="match status" value="3"/>
</dbReference>
<evidence type="ECO:0000313" key="4">
    <source>
        <dbReference type="EMBL" id="SFE47561.1"/>
    </source>
</evidence>
<dbReference type="PROSITE" id="PS51782">
    <property type="entry name" value="LYSM"/>
    <property type="match status" value="2"/>
</dbReference>
<dbReference type="EMBL" id="FOMX01000014">
    <property type="protein sequence ID" value="SFE47561.1"/>
    <property type="molecule type" value="Genomic_DNA"/>
</dbReference>
<feature type="compositionally biased region" description="Basic residues" evidence="2">
    <location>
        <begin position="669"/>
        <end position="689"/>
    </location>
</feature>
<feature type="region of interest" description="Disordered" evidence="2">
    <location>
        <begin position="49"/>
        <end position="77"/>
    </location>
</feature>
<dbReference type="Gene3D" id="3.10.350.10">
    <property type="entry name" value="LysM domain"/>
    <property type="match status" value="3"/>
</dbReference>
<dbReference type="InterPro" id="IPR023346">
    <property type="entry name" value="Lysozyme-like_dom_sf"/>
</dbReference>
<feature type="compositionally biased region" description="Low complexity" evidence="2">
    <location>
        <begin position="639"/>
        <end position="650"/>
    </location>
</feature>
<keyword evidence="5" id="KW-1185">Reference proteome</keyword>
<dbReference type="CDD" id="cd00118">
    <property type="entry name" value="LysM"/>
    <property type="match status" value="2"/>
</dbReference>
<dbReference type="InterPro" id="IPR018392">
    <property type="entry name" value="LysM"/>
</dbReference>
<sequence length="689" mass="74412">MRMRPGPDLRGRRKTAYTPSWSGFGGLVTALWLAVAGVAHGAPAEERERIGPLEVAGGGRDQVRGGRPDGATIHETHGARAVDPDAAAREDLASFERGVLAGTPRGTIEKTAPEKWIAALALPELPIRYGAKLVEYLRFFKDDAKGQALMRGWLRRMNRYEHILRPILKEVGVPEDLVFVAMAESGFQPHRRSRVGAAGLWQFMEPTGKVYGLEQNYWVDERHDIERSTYAAAAYLKDLRVRFGSWEMALAAFNGGYGLAMTAIARANSNNFWALCEIESGLPHATTLYVPKILAAALVGRNRAAFKLGPDLSDSLPPIHFVKVDVPPGTALSAVAKAIDEDPALIEELNAQLIRKRTPPGRSYPVRIPKAKLAAWERGGVRDGAGGDHIQHVVAYGETVAAIAQRYGATEAQLRKLNGLEDNGELERGVVLLVPRGTAAAAPASTDRLLVPAPKVAVGADQRLVFFVVTRSTTPRGLADAFSVPWDSIVAWNDLDPQARLQPGQVLQIVVPRSFDAKAAKIVVLEQSAVDLVVRGSREHLEAGLKQRGLVRRGYKAKKGDTLEKIGKRFDLTDGDLARINGIDRGHTPSAGELLVVYVKAGETRGTVDAPPPRGNVGPAPDDLRADVAAEDVDATRYAATADDPSAASAVDNPVPSTEETNSLPGKRGWSRRGKHKTTPPKKSKKKTG</sequence>
<reference evidence="5" key="1">
    <citation type="submission" date="2016-10" db="EMBL/GenBank/DDBJ databases">
        <authorList>
            <person name="Varghese N."/>
            <person name="Submissions S."/>
        </authorList>
    </citation>
    <scope>NUCLEOTIDE SEQUENCE [LARGE SCALE GENOMIC DNA]</scope>
    <source>
        <strain evidence="5">ATCC 25963</strain>
    </source>
</reference>
<dbReference type="PANTHER" id="PTHR33734:SF22">
    <property type="entry name" value="MEMBRANE-BOUND LYTIC MUREIN TRANSGLYCOSYLASE D"/>
    <property type="match status" value="1"/>
</dbReference>
<dbReference type="CDD" id="cd16894">
    <property type="entry name" value="MltD-like"/>
    <property type="match status" value="1"/>
</dbReference>
<proteinExistence type="inferred from homology"/>
<feature type="domain" description="LysM" evidence="3">
    <location>
        <begin position="390"/>
        <end position="434"/>
    </location>
</feature>
<dbReference type="SUPFAM" id="SSF54106">
    <property type="entry name" value="LysM domain"/>
    <property type="match status" value="3"/>
</dbReference>
<name>A0A1I2AUB6_9BACT</name>
<dbReference type="Proteomes" id="UP000199400">
    <property type="component" value="Unassembled WGS sequence"/>
</dbReference>
<comment type="similarity">
    <text evidence="1">Belongs to the transglycosylase Slt family.</text>
</comment>
<dbReference type="InterPro" id="IPR008258">
    <property type="entry name" value="Transglycosylase_SLT_dom_1"/>
</dbReference>
<dbReference type="SMART" id="SM00257">
    <property type="entry name" value="LysM"/>
    <property type="match status" value="3"/>
</dbReference>
<dbReference type="GO" id="GO:0000270">
    <property type="term" value="P:peptidoglycan metabolic process"/>
    <property type="evidence" value="ECO:0007669"/>
    <property type="project" value="InterPro"/>
</dbReference>
<feature type="compositionally biased region" description="Basic and acidic residues" evidence="2">
    <location>
        <begin position="61"/>
        <end position="77"/>
    </location>
</feature>
<dbReference type="GO" id="GO:0008932">
    <property type="term" value="F:lytic endotransglycosylase activity"/>
    <property type="evidence" value="ECO:0007669"/>
    <property type="project" value="TreeGrafter"/>
</dbReference>
<dbReference type="SUPFAM" id="SSF53955">
    <property type="entry name" value="Lysozyme-like"/>
    <property type="match status" value="1"/>
</dbReference>
<feature type="region of interest" description="Disordered" evidence="2">
    <location>
        <begin position="636"/>
        <end position="689"/>
    </location>
</feature>
<evidence type="ECO:0000256" key="1">
    <source>
        <dbReference type="ARBA" id="ARBA00007734"/>
    </source>
</evidence>
<dbReference type="Gene3D" id="1.10.530.10">
    <property type="match status" value="1"/>
</dbReference>
<accession>A0A1I2AUB6</accession>
<dbReference type="STRING" id="54.SAMN02745121_04383"/>
<gene>
    <name evidence="4" type="ORF">SAMN02745121_04383</name>
</gene>
<protein>
    <submittedName>
        <fullName evidence="4">Membrane-bound lytic murein transglycosylase D</fullName>
    </submittedName>
</protein>
<evidence type="ECO:0000259" key="3">
    <source>
        <dbReference type="PROSITE" id="PS51782"/>
    </source>
</evidence>
<dbReference type="PROSITE" id="PS00922">
    <property type="entry name" value="TRANSGLYCOSYLASE"/>
    <property type="match status" value="1"/>
</dbReference>
<dbReference type="Pfam" id="PF01464">
    <property type="entry name" value="SLT"/>
    <property type="match status" value="1"/>
</dbReference>
<evidence type="ECO:0000313" key="5">
    <source>
        <dbReference type="Proteomes" id="UP000199400"/>
    </source>
</evidence>
<organism evidence="4 5">
    <name type="scientific">Nannocystis exedens</name>
    <dbReference type="NCBI Taxonomy" id="54"/>
    <lineage>
        <taxon>Bacteria</taxon>
        <taxon>Pseudomonadati</taxon>
        <taxon>Myxococcota</taxon>
        <taxon>Polyangia</taxon>
        <taxon>Nannocystales</taxon>
        <taxon>Nannocystaceae</taxon>
        <taxon>Nannocystis</taxon>
    </lineage>
</organism>
<feature type="compositionally biased region" description="Polar residues" evidence="2">
    <location>
        <begin position="655"/>
        <end position="664"/>
    </location>
</feature>
<dbReference type="InterPro" id="IPR036779">
    <property type="entry name" value="LysM_dom_sf"/>
</dbReference>
<dbReference type="InterPro" id="IPR000189">
    <property type="entry name" value="Transglyc_AS"/>
</dbReference>
<evidence type="ECO:0000256" key="2">
    <source>
        <dbReference type="SAM" id="MobiDB-lite"/>
    </source>
</evidence>
<dbReference type="PANTHER" id="PTHR33734">
    <property type="entry name" value="LYSM DOMAIN-CONTAINING GPI-ANCHORED PROTEIN 2"/>
    <property type="match status" value="1"/>
</dbReference>